<organism evidence="5 6">
    <name type="scientific">Geodia barretti</name>
    <name type="common">Barrett's horny sponge</name>
    <dbReference type="NCBI Taxonomy" id="519541"/>
    <lineage>
        <taxon>Eukaryota</taxon>
        <taxon>Metazoa</taxon>
        <taxon>Porifera</taxon>
        <taxon>Demospongiae</taxon>
        <taxon>Heteroscleromorpha</taxon>
        <taxon>Tetractinellida</taxon>
        <taxon>Astrophorina</taxon>
        <taxon>Geodiidae</taxon>
        <taxon>Geodia</taxon>
    </lineage>
</organism>
<dbReference type="PROSITE" id="PS50017">
    <property type="entry name" value="DEATH_DOMAIN"/>
    <property type="match status" value="1"/>
</dbReference>
<keyword evidence="6" id="KW-1185">Reference proteome</keyword>
<evidence type="ECO:0000259" key="4">
    <source>
        <dbReference type="PROSITE" id="PS50017"/>
    </source>
</evidence>
<reference evidence="5" key="1">
    <citation type="submission" date="2023-03" db="EMBL/GenBank/DDBJ databases">
        <authorList>
            <person name="Steffen K."/>
            <person name="Cardenas P."/>
        </authorList>
    </citation>
    <scope>NUCLEOTIDE SEQUENCE</scope>
</reference>
<feature type="domain" description="Death" evidence="4">
    <location>
        <begin position="234"/>
        <end position="292"/>
    </location>
</feature>
<dbReference type="InterPro" id="IPR036770">
    <property type="entry name" value="Ankyrin_rpt-contain_sf"/>
</dbReference>
<evidence type="ECO:0000256" key="1">
    <source>
        <dbReference type="ARBA" id="ARBA00022737"/>
    </source>
</evidence>
<evidence type="ECO:0000256" key="2">
    <source>
        <dbReference type="ARBA" id="ARBA00023043"/>
    </source>
</evidence>
<dbReference type="SMART" id="SM00248">
    <property type="entry name" value="ANK"/>
    <property type="match status" value="2"/>
</dbReference>
<sequence>MESTTKQVAEEGQWDLLRLEDVRSGRASHGKDYALRVMAAISSYILQCNCVEQLLPYLEKCGVVASKVRSHILSRSEGEAASNLSKFLNARSREQGNQRGIIEGIYLALLDCYEESGSVWCHGMAVSGLRPAVRLELELEDVNFYDLAVMVQKVPSTNLPEVDAARLTDELGLSSYGTLTDLKKIIQIAFSTRVSFHKLVSALLLTRNTGRYLSLLLPYCHSNPPWVYEVLQTLGQNWIRLAVYLGYSEVEIGAIARAGGGDPHHQIQMFMRVWWMPDCGTEETVGLLNQLLHSTLKIFNDPIHVQISHWDKGLALLKACLDNDWGKAEAVVKAGSFLGARSDDGRTPLMLACIRGKEKIVNLLIDYGADVQAVDVRGEACLNYTETLRNRAILEHILREYQKLRVSVDVESLVTGCSPLSTACKCGAFASAELLLKYGANPNGCENVSYMLVSIVALPHRASPCRKDRIHFYFPATTRRGKTQRGNAMNPALLMCVFMLML</sequence>
<dbReference type="InterPro" id="IPR002110">
    <property type="entry name" value="Ankyrin_rpt"/>
</dbReference>
<evidence type="ECO:0000313" key="5">
    <source>
        <dbReference type="EMBL" id="CAI8013703.1"/>
    </source>
</evidence>
<evidence type="ECO:0000256" key="3">
    <source>
        <dbReference type="PROSITE-ProRule" id="PRU00023"/>
    </source>
</evidence>
<dbReference type="PANTHER" id="PTHR24134:SF9">
    <property type="entry name" value="ANKYRIN REPEAT AND SOCS BOX PROTEIN 8"/>
    <property type="match status" value="1"/>
</dbReference>
<feature type="repeat" description="ANK" evidence="3">
    <location>
        <begin position="415"/>
        <end position="447"/>
    </location>
</feature>
<dbReference type="SUPFAM" id="SSF48403">
    <property type="entry name" value="Ankyrin repeat"/>
    <property type="match status" value="1"/>
</dbReference>
<dbReference type="PANTHER" id="PTHR24134">
    <property type="entry name" value="ANKYRIN REPEAT-CONTAINING PROTEIN DDB_G0279043"/>
    <property type="match status" value="1"/>
</dbReference>
<dbReference type="Pfam" id="PF00023">
    <property type="entry name" value="Ank"/>
    <property type="match status" value="2"/>
</dbReference>
<dbReference type="Gene3D" id="1.10.533.10">
    <property type="entry name" value="Death Domain, Fas"/>
    <property type="match status" value="1"/>
</dbReference>
<proteinExistence type="predicted"/>
<accession>A0AA35WA25</accession>
<comment type="caution">
    <text evidence="5">The sequence shown here is derived from an EMBL/GenBank/DDBJ whole genome shotgun (WGS) entry which is preliminary data.</text>
</comment>
<dbReference type="AlphaFoldDB" id="A0AA35WA25"/>
<dbReference type="PROSITE" id="PS50297">
    <property type="entry name" value="ANK_REP_REGION"/>
    <property type="match status" value="1"/>
</dbReference>
<evidence type="ECO:0000313" key="6">
    <source>
        <dbReference type="Proteomes" id="UP001174909"/>
    </source>
</evidence>
<keyword evidence="2 3" id="KW-0040">ANK repeat</keyword>
<gene>
    <name evidence="5" type="ORF">GBAR_LOCUS8654</name>
</gene>
<keyword evidence="1" id="KW-0677">Repeat</keyword>
<name>A0AA35WA25_GEOBA</name>
<dbReference type="EMBL" id="CASHTH010001287">
    <property type="protein sequence ID" value="CAI8013703.1"/>
    <property type="molecule type" value="Genomic_DNA"/>
</dbReference>
<dbReference type="InterPro" id="IPR011029">
    <property type="entry name" value="DEATH-like_dom_sf"/>
</dbReference>
<dbReference type="InterPro" id="IPR000488">
    <property type="entry name" value="Death_dom"/>
</dbReference>
<protein>
    <submittedName>
        <fullName evidence="5">Probable protein S-acyltransferase 23</fullName>
    </submittedName>
</protein>
<dbReference type="Gene3D" id="1.25.40.20">
    <property type="entry name" value="Ankyrin repeat-containing domain"/>
    <property type="match status" value="1"/>
</dbReference>
<feature type="repeat" description="ANK" evidence="3">
    <location>
        <begin position="344"/>
        <end position="376"/>
    </location>
</feature>
<dbReference type="Proteomes" id="UP001174909">
    <property type="component" value="Unassembled WGS sequence"/>
</dbReference>
<dbReference type="SUPFAM" id="SSF47986">
    <property type="entry name" value="DEATH domain"/>
    <property type="match status" value="1"/>
</dbReference>
<dbReference type="GO" id="GO:0007165">
    <property type="term" value="P:signal transduction"/>
    <property type="evidence" value="ECO:0007669"/>
    <property type="project" value="InterPro"/>
</dbReference>
<dbReference type="PROSITE" id="PS50088">
    <property type="entry name" value="ANK_REPEAT"/>
    <property type="match status" value="2"/>
</dbReference>